<dbReference type="STRING" id="65357.A0A024GMW5"/>
<dbReference type="Gene3D" id="3.40.367.20">
    <property type="match status" value="1"/>
</dbReference>
<sequence length="472" mass="52069">MRRPTTLASARGDLIISGDCGGTNTRLSIWIVPHNAHKFKGNIAPGEILFAKKYINENHSSFAEVAHLFLKEANLGDEVPVACVLACAGPIMNNTVEFTNIEFGWRINGNALERELGIKTVKLINDFAAMGYGLLTLKPHEYIILNDVEREEGAPIATIGAGTGLGQCYLTAGNDGKYSCFACEGGHTDYAPIDEIETECYEYMKKKLGCHKRLSVERIVSGPGLASVYEFLTKKFPEKVSPVVQQEFEKEIALQGKVVGMHAKTDELCKIAMEIFVGAYGREAGNAILKYLPRGGFYITGGLAPKNLDFFTQSDIFLTAVFDKGRVSDAVKSVPIYLVLTEDIGERGAHYYAYALLQNYKCVVVQAKCIAALYAAKMSQSQDMLEYKERAESEDSYERISTDEIVSTFAIDEEWEGIQCLQTKGASATEKITKQLTPDEKARSELIEFYRQRARQSAAAGKECKSKPLEGT</sequence>
<dbReference type="PANTHER" id="PTHR47363:SF1">
    <property type="entry name" value="GLUCOKINASE"/>
    <property type="match status" value="1"/>
</dbReference>
<keyword evidence="1" id="KW-0808">Transferase</keyword>
<evidence type="ECO:0000256" key="2">
    <source>
        <dbReference type="ARBA" id="ARBA00022777"/>
    </source>
</evidence>
<accession>A0A024GMW5</accession>
<evidence type="ECO:0008006" key="5">
    <source>
        <dbReference type="Google" id="ProtNLM"/>
    </source>
</evidence>
<evidence type="ECO:0000313" key="4">
    <source>
        <dbReference type="Proteomes" id="UP000053237"/>
    </source>
</evidence>
<dbReference type="SUPFAM" id="SSF53067">
    <property type="entry name" value="Actin-like ATPase domain"/>
    <property type="match status" value="1"/>
</dbReference>
<dbReference type="CDD" id="cd24008">
    <property type="entry name" value="ASKHA_NBD_GLK"/>
    <property type="match status" value="1"/>
</dbReference>
<keyword evidence="4" id="KW-1185">Reference proteome</keyword>
<dbReference type="AlphaFoldDB" id="A0A024GMW5"/>
<reference evidence="3 4" key="1">
    <citation type="submission" date="2012-05" db="EMBL/GenBank/DDBJ databases">
        <title>Recombination and specialization in a pathogen metapopulation.</title>
        <authorList>
            <person name="Gardiner A."/>
            <person name="Kemen E."/>
            <person name="Schultz-Larsen T."/>
            <person name="MacLean D."/>
            <person name="Van Oosterhout C."/>
            <person name="Jones J.D.G."/>
        </authorList>
    </citation>
    <scope>NUCLEOTIDE SEQUENCE [LARGE SCALE GENOMIC DNA]</scope>
    <source>
        <strain evidence="3 4">Ac Nc2</strain>
    </source>
</reference>
<dbReference type="GO" id="GO:0005536">
    <property type="term" value="F:D-glucose binding"/>
    <property type="evidence" value="ECO:0007669"/>
    <property type="project" value="InterPro"/>
</dbReference>
<organism evidence="3 4">
    <name type="scientific">Albugo candida</name>
    <dbReference type="NCBI Taxonomy" id="65357"/>
    <lineage>
        <taxon>Eukaryota</taxon>
        <taxon>Sar</taxon>
        <taxon>Stramenopiles</taxon>
        <taxon>Oomycota</taxon>
        <taxon>Peronosporomycetes</taxon>
        <taxon>Albuginales</taxon>
        <taxon>Albuginaceae</taxon>
        <taxon>Albugo</taxon>
    </lineage>
</organism>
<proteinExistence type="predicted"/>
<gene>
    <name evidence="3" type="ORF">BN9_091810</name>
</gene>
<name>A0A024GMW5_9STRA</name>
<dbReference type="Pfam" id="PF02685">
    <property type="entry name" value="Glucokinase"/>
    <property type="match status" value="1"/>
</dbReference>
<dbReference type="Gene3D" id="3.30.420.40">
    <property type="match status" value="1"/>
</dbReference>
<dbReference type="Proteomes" id="UP000053237">
    <property type="component" value="Unassembled WGS sequence"/>
</dbReference>
<dbReference type="InterPro" id="IPR003836">
    <property type="entry name" value="Glucokinase"/>
</dbReference>
<comment type="caution">
    <text evidence="3">The sequence shown here is derived from an EMBL/GenBank/DDBJ whole genome shotgun (WGS) entry which is preliminary data.</text>
</comment>
<dbReference type="GO" id="GO:0005524">
    <property type="term" value="F:ATP binding"/>
    <property type="evidence" value="ECO:0007669"/>
    <property type="project" value="InterPro"/>
</dbReference>
<dbReference type="GO" id="GO:0006096">
    <property type="term" value="P:glycolytic process"/>
    <property type="evidence" value="ECO:0007669"/>
    <property type="project" value="InterPro"/>
</dbReference>
<dbReference type="EMBL" id="CAIX01000205">
    <property type="protein sequence ID" value="CCI48119.1"/>
    <property type="molecule type" value="Genomic_DNA"/>
</dbReference>
<dbReference type="PANTHER" id="PTHR47363">
    <property type="entry name" value="GLUCOKINASE"/>
    <property type="match status" value="1"/>
</dbReference>
<protein>
    <recommendedName>
        <fullName evidence="5">Glucokinase</fullName>
    </recommendedName>
</protein>
<evidence type="ECO:0000313" key="3">
    <source>
        <dbReference type="EMBL" id="CCI48119.1"/>
    </source>
</evidence>
<dbReference type="InterPro" id="IPR043129">
    <property type="entry name" value="ATPase_NBD"/>
</dbReference>
<keyword evidence="2" id="KW-0418">Kinase</keyword>
<dbReference type="GO" id="GO:0004340">
    <property type="term" value="F:glucokinase activity"/>
    <property type="evidence" value="ECO:0007669"/>
    <property type="project" value="InterPro"/>
</dbReference>
<evidence type="ECO:0000256" key="1">
    <source>
        <dbReference type="ARBA" id="ARBA00022679"/>
    </source>
</evidence>
<dbReference type="OrthoDB" id="10251652at2759"/>
<dbReference type="NCBIfam" id="TIGR00749">
    <property type="entry name" value="glk"/>
    <property type="match status" value="1"/>
</dbReference>
<dbReference type="InParanoid" id="A0A024GMW5"/>